<reference evidence="8" key="1">
    <citation type="submission" date="2015-12" db="EMBL/GenBank/DDBJ databases">
        <title>Genome sequence of a biocontrol rhizobacterium Chryseobacterium kwangjuense strain KJ1R5 isolated from pepper (Capsicum annuum L.).</title>
        <authorList>
            <person name="Jeong J.-J."/>
            <person name="Park H."/>
            <person name="Mannaa M."/>
            <person name="Sang M.K."/>
            <person name="Choi I.-G."/>
            <person name="Kim K.D."/>
        </authorList>
    </citation>
    <scope>NUCLEOTIDE SEQUENCE [LARGE SCALE GENOMIC DNA]</scope>
    <source>
        <strain evidence="8">KJ1R5</strain>
    </source>
</reference>
<evidence type="ECO:0000256" key="2">
    <source>
        <dbReference type="ARBA" id="ARBA00023125"/>
    </source>
</evidence>
<dbReference type="RefSeq" id="WP_002980992.1">
    <property type="nucleotide sequence ID" value="NZ_JBJXVJ010000002.1"/>
</dbReference>
<dbReference type="InterPro" id="IPR036390">
    <property type="entry name" value="WH_DNA-bd_sf"/>
</dbReference>
<reference evidence="6" key="2">
    <citation type="submission" date="2015-12" db="EMBL/GenBank/DDBJ databases">
        <authorList>
            <person name="Shamseldin A."/>
            <person name="Moawad H."/>
            <person name="Abd El-Rahim W.M."/>
            <person name="Sadowsky M.J."/>
        </authorList>
    </citation>
    <scope>NUCLEOTIDE SEQUENCE</scope>
    <source>
        <strain evidence="6">KJ1R5</strain>
    </source>
</reference>
<feature type="domain" description="Cyclic nucleotide-binding" evidence="4">
    <location>
        <begin position="18"/>
        <end position="117"/>
    </location>
</feature>
<dbReference type="PROSITE" id="PS51063">
    <property type="entry name" value="HTH_CRP_2"/>
    <property type="match status" value="1"/>
</dbReference>
<keyword evidence="9" id="KW-1185">Reference proteome</keyword>
<reference evidence="7 9" key="4">
    <citation type="submission" date="2024-12" db="EMBL/GenBank/DDBJ databases">
        <title>Draft genome sequence of Chryseobacterium kwangjuense AG447.</title>
        <authorList>
            <person name="Cheptsov V.S."/>
            <person name="Belov A."/>
            <person name="Zavarzina A.G."/>
        </authorList>
    </citation>
    <scope>NUCLEOTIDE SEQUENCE [LARGE SCALE GENOMIC DNA]</scope>
    <source>
        <strain evidence="7 9">AG447</strain>
    </source>
</reference>
<evidence type="ECO:0000313" key="7">
    <source>
        <dbReference type="EMBL" id="MFN1217615.1"/>
    </source>
</evidence>
<dbReference type="Proteomes" id="UP001634154">
    <property type="component" value="Unassembled WGS sequence"/>
</dbReference>
<feature type="domain" description="HTH crp-type" evidence="5">
    <location>
        <begin position="130"/>
        <end position="195"/>
    </location>
</feature>
<dbReference type="GO" id="GO:0003700">
    <property type="term" value="F:DNA-binding transcription factor activity"/>
    <property type="evidence" value="ECO:0007669"/>
    <property type="project" value="TreeGrafter"/>
</dbReference>
<dbReference type="InterPro" id="IPR000595">
    <property type="entry name" value="cNMP-bd_dom"/>
</dbReference>
<dbReference type="Gene3D" id="2.60.120.10">
    <property type="entry name" value="Jelly Rolls"/>
    <property type="match status" value="1"/>
</dbReference>
<dbReference type="InterPro" id="IPR012318">
    <property type="entry name" value="HTH_CRP"/>
</dbReference>
<dbReference type="AlphaFoldDB" id="A0A135W2B7"/>
<dbReference type="EMBL" id="LPUR01000019">
    <property type="protein sequence ID" value="KXH79047.1"/>
    <property type="molecule type" value="Genomic_DNA"/>
</dbReference>
<evidence type="ECO:0000259" key="4">
    <source>
        <dbReference type="PROSITE" id="PS50042"/>
    </source>
</evidence>
<sequence>MLIKEELLMNYGAKIVNFTKGKYVFKENDDVISYFQISTGTVKIVSEKKAGREFIHNISIQGDCLGALFLFLKHPYSVSAIAMENSRIIKLEKLGFDLMLKDNPKILLDLYKYTAENMHYTYLMKGFASESPSEKIMNLFNYLKKSKPPTDSYQVFLTRQQIASLTGLRVETVIRTIKKLQNLGILLVINRKIFY</sequence>
<accession>A0A135W2B7</accession>
<dbReference type="InterPro" id="IPR018490">
    <property type="entry name" value="cNMP-bd_dom_sf"/>
</dbReference>
<evidence type="ECO:0000313" key="6">
    <source>
        <dbReference type="EMBL" id="KXH79047.1"/>
    </source>
</evidence>
<dbReference type="Pfam" id="PF00027">
    <property type="entry name" value="cNMP_binding"/>
    <property type="match status" value="1"/>
</dbReference>
<dbReference type="PANTHER" id="PTHR24567">
    <property type="entry name" value="CRP FAMILY TRANSCRIPTIONAL REGULATORY PROTEIN"/>
    <property type="match status" value="1"/>
</dbReference>
<name>A0A135W2B7_9FLAO</name>
<dbReference type="GO" id="GO:0003677">
    <property type="term" value="F:DNA binding"/>
    <property type="evidence" value="ECO:0007669"/>
    <property type="project" value="UniProtKB-KW"/>
</dbReference>
<keyword evidence="3" id="KW-0804">Transcription</keyword>
<evidence type="ECO:0000256" key="1">
    <source>
        <dbReference type="ARBA" id="ARBA00023015"/>
    </source>
</evidence>
<dbReference type="OrthoDB" id="667966at2"/>
<comment type="caution">
    <text evidence="6">The sequence shown here is derived from an EMBL/GenBank/DDBJ whole genome shotgun (WGS) entry which is preliminary data.</text>
</comment>
<dbReference type="InterPro" id="IPR014710">
    <property type="entry name" value="RmlC-like_jellyroll"/>
</dbReference>
<dbReference type="EMBL" id="JBJXVJ010000002">
    <property type="protein sequence ID" value="MFN1217615.1"/>
    <property type="molecule type" value="Genomic_DNA"/>
</dbReference>
<dbReference type="SUPFAM" id="SSF51206">
    <property type="entry name" value="cAMP-binding domain-like"/>
    <property type="match status" value="1"/>
</dbReference>
<dbReference type="PROSITE" id="PS50042">
    <property type="entry name" value="CNMP_BINDING_3"/>
    <property type="match status" value="1"/>
</dbReference>
<gene>
    <name evidence="7" type="ORF">ACKW6Q_11655</name>
    <name evidence="6" type="ORF">AU378_20525</name>
</gene>
<dbReference type="PANTHER" id="PTHR24567:SF28">
    <property type="entry name" value="LISTERIOLYSIN REGULATORY PROTEIN"/>
    <property type="match status" value="1"/>
</dbReference>
<dbReference type="InterPro" id="IPR050397">
    <property type="entry name" value="Env_Response_Regulators"/>
</dbReference>
<dbReference type="CDD" id="cd00038">
    <property type="entry name" value="CAP_ED"/>
    <property type="match status" value="1"/>
</dbReference>
<protein>
    <submittedName>
        <fullName evidence="6">Crp/Fnr family transcriptional regulator</fullName>
    </submittedName>
</protein>
<dbReference type="Pfam" id="PF13545">
    <property type="entry name" value="HTH_Crp_2"/>
    <property type="match status" value="1"/>
</dbReference>
<proteinExistence type="predicted"/>
<evidence type="ECO:0000313" key="9">
    <source>
        <dbReference type="Proteomes" id="UP001634154"/>
    </source>
</evidence>
<dbReference type="PRINTS" id="PR00034">
    <property type="entry name" value="HTHCRP"/>
</dbReference>
<keyword evidence="1" id="KW-0805">Transcription regulation</keyword>
<reference evidence="6 8" key="3">
    <citation type="journal article" date="2016" name="Genome Announc.">
        <title>Draft Genome Sequence of a Biocontrol Rhizobacterium, Chryseobacterium kwangjuense Strain KJ1R5, Isolated from Pepper (Capsicum annuum).</title>
        <authorList>
            <person name="Jeong J.J."/>
            <person name="Park H."/>
            <person name="Park B.H."/>
            <person name="Mannaa M."/>
            <person name="Sang M.K."/>
            <person name="Choi I.G."/>
            <person name="Kim K.D."/>
        </authorList>
    </citation>
    <scope>NUCLEOTIDE SEQUENCE [LARGE SCALE GENOMIC DNA]</scope>
    <source>
        <strain evidence="6 8">KJ1R5</strain>
    </source>
</reference>
<dbReference type="GeneID" id="93023151"/>
<dbReference type="Proteomes" id="UP000070513">
    <property type="component" value="Unassembled WGS sequence"/>
</dbReference>
<evidence type="ECO:0000259" key="5">
    <source>
        <dbReference type="PROSITE" id="PS51063"/>
    </source>
</evidence>
<dbReference type="SUPFAM" id="SSF46785">
    <property type="entry name" value="Winged helix' DNA-binding domain"/>
    <property type="match status" value="1"/>
</dbReference>
<dbReference type="GO" id="GO:0005829">
    <property type="term" value="C:cytosol"/>
    <property type="evidence" value="ECO:0007669"/>
    <property type="project" value="TreeGrafter"/>
</dbReference>
<keyword evidence="2" id="KW-0238">DNA-binding</keyword>
<evidence type="ECO:0000256" key="3">
    <source>
        <dbReference type="ARBA" id="ARBA00023163"/>
    </source>
</evidence>
<organism evidence="6 8">
    <name type="scientific">Chryseobacterium kwangjuense</name>
    <dbReference type="NCBI Taxonomy" id="267125"/>
    <lineage>
        <taxon>Bacteria</taxon>
        <taxon>Pseudomonadati</taxon>
        <taxon>Bacteroidota</taxon>
        <taxon>Flavobacteriia</taxon>
        <taxon>Flavobacteriales</taxon>
        <taxon>Weeksellaceae</taxon>
        <taxon>Chryseobacterium group</taxon>
        <taxon>Chryseobacterium</taxon>
    </lineage>
</organism>
<evidence type="ECO:0000313" key="8">
    <source>
        <dbReference type="Proteomes" id="UP000070513"/>
    </source>
</evidence>